<dbReference type="Pfam" id="PF17667">
    <property type="entry name" value="Pkinase_fungal"/>
    <property type="match status" value="1"/>
</dbReference>
<dbReference type="InterPro" id="IPR011009">
    <property type="entry name" value="Kinase-like_dom_sf"/>
</dbReference>
<gene>
    <name evidence="2" type="ORF">H4R26_004906</name>
</gene>
<feature type="domain" description="Protein kinase" evidence="1">
    <location>
        <begin position="69"/>
        <end position="460"/>
    </location>
</feature>
<evidence type="ECO:0000259" key="1">
    <source>
        <dbReference type="PROSITE" id="PS50011"/>
    </source>
</evidence>
<dbReference type="Gene3D" id="1.10.510.10">
    <property type="entry name" value="Transferase(Phosphotransferase) domain 1"/>
    <property type="match status" value="1"/>
</dbReference>
<reference evidence="2" key="1">
    <citation type="submission" date="2022-07" db="EMBL/GenBank/DDBJ databases">
        <title>Phylogenomic reconstructions and comparative analyses of Kickxellomycotina fungi.</title>
        <authorList>
            <person name="Reynolds N.K."/>
            <person name="Stajich J.E."/>
            <person name="Barry K."/>
            <person name="Grigoriev I.V."/>
            <person name="Crous P."/>
            <person name="Smith M.E."/>
        </authorList>
    </citation>
    <scope>NUCLEOTIDE SEQUENCE</scope>
    <source>
        <strain evidence="2">IMI 214461</strain>
    </source>
</reference>
<accession>A0A9W8EDK2</accession>
<protein>
    <recommendedName>
        <fullName evidence="1">Protein kinase domain-containing protein</fullName>
    </recommendedName>
</protein>
<dbReference type="PROSITE" id="PS50011">
    <property type="entry name" value="PROTEIN_KINASE_DOM"/>
    <property type="match status" value="1"/>
</dbReference>
<comment type="caution">
    <text evidence="2">The sequence shown here is derived from an EMBL/GenBank/DDBJ whole genome shotgun (WGS) entry which is preliminary data.</text>
</comment>
<organism evidence="2 3">
    <name type="scientific">Coemansia thaxteri</name>
    <dbReference type="NCBI Taxonomy" id="2663907"/>
    <lineage>
        <taxon>Eukaryota</taxon>
        <taxon>Fungi</taxon>
        <taxon>Fungi incertae sedis</taxon>
        <taxon>Zoopagomycota</taxon>
        <taxon>Kickxellomycotina</taxon>
        <taxon>Kickxellomycetes</taxon>
        <taxon>Kickxellales</taxon>
        <taxon>Kickxellaceae</taxon>
        <taxon>Coemansia</taxon>
    </lineage>
</organism>
<dbReference type="InterPro" id="IPR000719">
    <property type="entry name" value="Prot_kinase_dom"/>
</dbReference>
<dbReference type="GO" id="GO:0004672">
    <property type="term" value="F:protein kinase activity"/>
    <property type="evidence" value="ECO:0007669"/>
    <property type="project" value="InterPro"/>
</dbReference>
<dbReference type="Proteomes" id="UP001150907">
    <property type="component" value="Unassembled WGS sequence"/>
</dbReference>
<dbReference type="PANTHER" id="PTHR38248:SF2">
    <property type="entry name" value="FUNK1 11"/>
    <property type="match status" value="1"/>
</dbReference>
<dbReference type="PANTHER" id="PTHR38248">
    <property type="entry name" value="FUNK1 6"/>
    <property type="match status" value="1"/>
</dbReference>
<dbReference type="GO" id="GO:0005524">
    <property type="term" value="F:ATP binding"/>
    <property type="evidence" value="ECO:0007669"/>
    <property type="project" value="InterPro"/>
</dbReference>
<sequence>MDVSTPKDRAALIQLLVDWSLCDDSQLGRDPTMQYEPDLGCWRIECPDDDASALDGSDSGDDRMKPYYFSSVICQADRLFGRHTRCFPATDVRPTEGVSEASPLMATAVVKDAWAFSVRDASNDDRDEVKSLKRIRATFESSSHDNIIYPRIVVGGRVKLKRGGRAVEDTTEAMYKGVCKRLLDIVAADSLFRAHRRIVTSPIGQPLRKAKSAKELILVVGDVMRCHSAIVAECKILHRDISDNNILIVRREGEPTRGLLIDFDCALDLSKERIGMRGKMTGTPPFMSINNLDESDVKRTSLDDWESLIYLLCLIGTRGVDKGTRRSSKELEKLPIRLWKSGDAKTILYSKCRCLSNSATFMEEIVSNFNSEDKDGDMLKKLAIYLYKTLFQNHYLGFEYHGTTKTTPNLHCLDVIAENIPTMFDPFSFDNPLESLRDTTLVDPFDMRAEKCDYISRQLLAITDMAWRRAKTILSTDQQ</sequence>
<dbReference type="SUPFAM" id="SSF56112">
    <property type="entry name" value="Protein kinase-like (PK-like)"/>
    <property type="match status" value="1"/>
</dbReference>
<proteinExistence type="predicted"/>
<dbReference type="InterPro" id="IPR040976">
    <property type="entry name" value="Pkinase_fungal"/>
</dbReference>
<evidence type="ECO:0000313" key="2">
    <source>
        <dbReference type="EMBL" id="KAJ1999816.1"/>
    </source>
</evidence>
<name>A0A9W8EDK2_9FUNG</name>
<evidence type="ECO:0000313" key="3">
    <source>
        <dbReference type="Proteomes" id="UP001150907"/>
    </source>
</evidence>
<dbReference type="AlphaFoldDB" id="A0A9W8EDK2"/>
<dbReference type="OrthoDB" id="5584477at2759"/>
<keyword evidence="3" id="KW-1185">Reference proteome</keyword>
<dbReference type="EMBL" id="JANBQF010000637">
    <property type="protein sequence ID" value="KAJ1999816.1"/>
    <property type="molecule type" value="Genomic_DNA"/>
</dbReference>